<dbReference type="AlphaFoldDB" id="F6DM07"/>
<gene>
    <name evidence="2" type="ordered locus">Desru_1074</name>
</gene>
<keyword evidence="3" id="KW-1185">Reference proteome</keyword>
<feature type="compositionally biased region" description="Basic and acidic residues" evidence="1">
    <location>
        <begin position="45"/>
        <end position="54"/>
    </location>
</feature>
<dbReference type="RefSeq" id="WP_013841120.1">
    <property type="nucleotide sequence ID" value="NC_015589.1"/>
</dbReference>
<reference evidence="3" key="1">
    <citation type="submission" date="2011-05" db="EMBL/GenBank/DDBJ databases">
        <title>Complete sequence of Desulfotomaculum ruminis DSM 2154.</title>
        <authorList>
            <person name="Lucas S."/>
            <person name="Copeland A."/>
            <person name="Lapidus A."/>
            <person name="Cheng J.-F."/>
            <person name="Goodwin L."/>
            <person name="Pitluck S."/>
            <person name="Lu M."/>
            <person name="Detter J.C."/>
            <person name="Han C."/>
            <person name="Tapia R."/>
            <person name="Land M."/>
            <person name="Hauser L."/>
            <person name="Kyrpides N."/>
            <person name="Ivanova N."/>
            <person name="Mikhailova N."/>
            <person name="Pagani I."/>
            <person name="Stams A.J.M."/>
            <person name="Plugge C.M."/>
            <person name="Muyzer G."/>
            <person name="Kuever J."/>
            <person name="Parshina S.N."/>
            <person name="Ivanova A.E."/>
            <person name="Nazina T.N."/>
            <person name="Brambilla E."/>
            <person name="Spring S."/>
            <person name="Klenk H.-P."/>
            <person name="Woyke T."/>
        </authorList>
    </citation>
    <scope>NUCLEOTIDE SEQUENCE [LARGE SCALE GENOMIC DNA]</scope>
    <source>
        <strain evidence="3">ATCC 23193 / DSM 2154 / NCIB 8452 / DL</strain>
    </source>
</reference>
<feature type="compositionally biased region" description="Acidic residues" evidence="1">
    <location>
        <begin position="56"/>
        <end position="74"/>
    </location>
</feature>
<reference evidence="2 3" key="2">
    <citation type="journal article" date="2012" name="Stand. Genomic Sci.">
        <title>Complete genome sequence of the sulfate-reducing firmicute Desulfotomaculum ruminis type strain (DL(T)).</title>
        <authorList>
            <person name="Spring S."/>
            <person name="Visser M."/>
            <person name="Lu M."/>
            <person name="Copeland A."/>
            <person name="Lapidus A."/>
            <person name="Lucas S."/>
            <person name="Cheng J.F."/>
            <person name="Han C."/>
            <person name="Tapia R."/>
            <person name="Goodwin L.A."/>
            <person name="Pitluck S."/>
            <person name="Ivanova N."/>
            <person name="Land M."/>
            <person name="Hauser L."/>
            <person name="Larimer F."/>
            <person name="Rohde M."/>
            <person name="Goker M."/>
            <person name="Detter J.C."/>
            <person name="Kyrpides N.C."/>
            <person name="Woyke T."/>
            <person name="Schaap P.J."/>
            <person name="Plugge C.M."/>
            <person name="Muyzer G."/>
            <person name="Kuever J."/>
            <person name="Pereira I.A."/>
            <person name="Parshina S.N."/>
            <person name="Bernier-Latmani R."/>
            <person name="Stams A.J."/>
            <person name="Klenk H.P."/>
        </authorList>
    </citation>
    <scope>NUCLEOTIDE SEQUENCE [LARGE SCALE GENOMIC DNA]</scope>
    <source>
        <strain evidence="3">ATCC 23193 / DSM 2154 / NCIB 8452 / DL</strain>
    </source>
</reference>
<organism evidence="2 3">
    <name type="scientific">Desulforamulus ruminis (strain ATCC 23193 / DSM 2154 / NCIMB 8452 / DL)</name>
    <name type="common">Desulfotomaculum ruminis</name>
    <dbReference type="NCBI Taxonomy" id="696281"/>
    <lineage>
        <taxon>Bacteria</taxon>
        <taxon>Bacillati</taxon>
        <taxon>Bacillota</taxon>
        <taxon>Clostridia</taxon>
        <taxon>Eubacteriales</taxon>
        <taxon>Peptococcaceae</taxon>
        <taxon>Desulforamulus</taxon>
    </lineage>
</organism>
<dbReference type="EMBL" id="CP002780">
    <property type="protein sequence ID" value="AEG59349.1"/>
    <property type="molecule type" value="Genomic_DNA"/>
</dbReference>
<dbReference type="HOGENOM" id="CLU_138436_2_0_9"/>
<feature type="region of interest" description="Disordered" evidence="1">
    <location>
        <begin position="25"/>
        <end position="79"/>
    </location>
</feature>
<dbReference type="STRING" id="696281.Desru_1074"/>
<proteinExistence type="predicted"/>
<evidence type="ECO:0000313" key="2">
    <source>
        <dbReference type="EMBL" id="AEG59349.1"/>
    </source>
</evidence>
<protein>
    <recommendedName>
        <fullName evidence="4">rRNA biogenesis protein rrp5</fullName>
    </recommendedName>
</protein>
<evidence type="ECO:0008006" key="4">
    <source>
        <dbReference type="Google" id="ProtNLM"/>
    </source>
</evidence>
<accession>F6DM07</accession>
<dbReference type="Proteomes" id="UP000009234">
    <property type="component" value="Chromosome"/>
</dbReference>
<dbReference type="KEGG" id="dru:Desru_1074"/>
<evidence type="ECO:0000256" key="1">
    <source>
        <dbReference type="SAM" id="MobiDB-lite"/>
    </source>
</evidence>
<evidence type="ECO:0000313" key="3">
    <source>
        <dbReference type="Proteomes" id="UP000009234"/>
    </source>
</evidence>
<sequence length="130" mass="13792">MNITLHIEAADPAELQVAIAGLAGITGGASAPQPEPEKPKKKKQEKAAETKPAPETEAEPVEEPGTEETEETTDTPEITLEQVRAKLAALSQAGKQVQVKKLITDFGAAKLTEIPEEKYPKLLAAAEKLA</sequence>
<name>F6DM07_DESRL</name>
<dbReference type="eggNOG" id="ENOG503315A">
    <property type="taxonomic scope" value="Bacteria"/>
</dbReference>